<feature type="signal peptide" evidence="1">
    <location>
        <begin position="1"/>
        <end position="25"/>
    </location>
</feature>
<dbReference type="Pfam" id="PF00496">
    <property type="entry name" value="SBP_bac_5"/>
    <property type="match status" value="1"/>
</dbReference>
<dbReference type="GO" id="GO:0042597">
    <property type="term" value="C:periplasmic space"/>
    <property type="evidence" value="ECO:0007669"/>
    <property type="project" value="UniProtKB-ARBA"/>
</dbReference>
<accession>A0A1H0KR49</accession>
<dbReference type="STRING" id="443156.SAMN04489867_0084"/>
<gene>
    <name evidence="3" type="ORF">SAMN04489867_0084</name>
</gene>
<dbReference type="PIRSF" id="PIRSF002741">
    <property type="entry name" value="MppA"/>
    <property type="match status" value="1"/>
</dbReference>
<evidence type="ECO:0000313" key="4">
    <source>
        <dbReference type="Proteomes" id="UP000199077"/>
    </source>
</evidence>
<dbReference type="AlphaFoldDB" id="A0A1H0KR49"/>
<feature type="domain" description="Solute-binding protein family 5" evidence="2">
    <location>
        <begin position="91"/>
        <end position="486"/>
    </location>
</feature>
<evidence type="ECO:0000259" key="2">
    <source>
        <dbReference type="Pfam" id="PF00496"/>
    </source>
</evidence>
<dbReference type="GO" id="GO:1904680">
    <property type="term" value="F:peptide transmembrane transporter activity"/>
    <property type="evidence" value="ECO:0007669"/>
    <property type="project" value="TreeGrafter"/>
</dbReference>
<reference evidence="4" key="1">
    <citation type="submission" date="2016-10" db="EMBL/GenBank/DDBJ databases">
        <authorList>
            <person name="Varghese N."/>
            <person name="Submissions S."/>
        </authorList>
    </citation>
    <scope>NUCLEOTIDE SEQUENCE [LARGE SCALE GENOMIC DNA]</scope>
    <source>
        <strain evidence="4">DSM 22329</strain>
    </source>
</reference>
<dbReference type="Gene3D" id="3.40.190.10">
    <property type="entry name" value="Periplasmic binding protein-like II"/>
    <property type="match status" value="1"/>
</dbReference>
<dbReference type="PROSITE" id="PS51257">
    <property type="entry name" value="PROKAR_LIPOPROTEIN"/>
    <property type="match status" value="1"/>
</dbReference>
<dbReference type="InterPro" id="IPR030678">
    <property type="entry name" value="Peptide/Ni-bd"/>
</dbReference>
<name>A0A1H0KR49_9MICO</name>
<dbReference type="PANTHER" id="PTHR30290">
    <property type="entry name" value="PERIPLASMIC BINDING COMPONENT OF ABC TRANSPORTER"/>
    <property type="match status" value="1"/>
</dbReference>
<protein>
    <submittedName>
        <fullName evidence="3">Peptide/nickel transport system substrate-binding protein</fullName>
    </submittedName>
</protein>
<keyword evidence="1" id="KW-0732">Signal</keyword>
<organism evidence="3 4">
    <name type="scientific">Pedococcus dokdonensis</name>
    <dbReference type="NCBI Taxonomy" id="443156"/>
    <lineage>
        <taxon>Bacteria</taxon>
        <taxon>Bacillati</taxon>
        <taxon>Actinomycetota</taxon>
        <taxon>Actinomycetes</taxon>
        <taxon>Micrococcales</taxon>
        <taxon>Intrasporangiaceae</taxon>
        <taxon>Pedococcus</taxon>
    </lineage>
</organism>
<evidence type="ECO:0000256" key="1">
    <source>
        <dbReference type="SAM" id="SignalP"/>
    </source>
</evidence>
<dbReference type="GO" id="GO:0043190">
    <property type="term" value="C:ATP-binding cassette (ABC) transporter complex"/>
    <property type="evidence" value="ECO:0007669"/>
    <property type="project" value="InterPro"/>
</dbReference>
<dbReference type="InterPro" id="IPR000914">
    <property type="entry name" value="SBP_5_dom"/>
</dbReference>
<sequence>MQARRPRRTTVLAVGAALAALTASACTGNATDDPSDTGPAGQLTVLSLGPVATWDPQRISSPQDIAFAGRVFTRTLTAFPSGADAARQRAVEGDLATNAGSVDPSLKRWTFQLRDGVKWQDGSPVTCADVRYGVSRSFAEPFAAEGLNFPLAYLDIPRKPDGSSVYVGPFAKDTDGQAAFDKAVRCDGTTVTFLLSTPMADFNQVVALPVFAPVKQAQDRAADGTYAVFSNGPYQLKGVWSPSAGGTFERNPQWDNATDPIREAKPTTVDYVEGTESQTAVQQVINDAGVHRRAITLDSAPPAMQQHVLTDAALKARSVNPSAQFVDYLAPNVSKGVMRNPTVRTALALSTNREGYVNALGGASAASEAYSLIGPALPGHSDDDPVGAGPAGDAGRAKAALQESGLTLPVKIRVAYRSTPTADKAMAALVNGWESAGFKVSLQPLTKDYFAEISKPAQAARTDVFWANWAPAWPSASTVLPPLFDSRLNLSSSGTGRDFGGFTDPAVNAEITRIGTVSDPAASAEAWSNLDASLAERGVFVALAQRKALYVAGSAVTGLSANEALGGFVDLAAVGVE</sequence>
<proteinExistence type="predicted"/>
<keyword evidence="4" id="KW-1185">Reference proteome</keyword>
<dbReference type="CDD" id="cd08506">
    <property type="entry name" value="PBP2_clavulanate_OppA2"/>
    <property type="match status" value="1"/>
</dbReference>
<dbReference type="GO" id="GO:0015833">
    <property type="term" value="P:peptide transport"/>
    <property type="evidence" value="ECO:0007669"/>
    <property type="project" value="TreeGrafter"/>
</dbReference>
<dbReference type="EMBL" id="LT629711">
    <property type="protein sequence ID" value="SDO58419.1"/>
    <property type="molecule type" value="Genomic_DNA"/>
</dbReference>
<dbReference type="Gene3D" id="3.10.105.10">
    <property type="entry name" value="Dipeptide-binding Protein, Domain 3"/>
    <property type="match status" value="1"/>
</dbReference>
<dbReference type="InterPro" id="IPR039424">
    <property type="entry name" value="SBP_5"/>
</dbReference>
<dbReference type="Proteomes" id="UP000199077">
    <property type="component" value="Chromosome I"/>
</dbReference>
<feature type="chain" id="PRO_5009249689" evidence="1">
    <location>
        <begin position="26"/>
        <end position="577"/>
    </location>
</feature>
<evidence type="ECO:0000313" key="3">
    <source>
        <dbReference type="EMBL" id="SDO58419.1"/>
    </source>
</evidence>
<dbReference type="SUPFAM" id="SSF53850">
    <property type="entry name" value="Periplasmic binding protein-like II"/>
    <property type="match status" value="1"/>
</dbReference>
<dbReference type="PANTHER" id="PTHR30290:SF83">
    <property type="entry name" value="ABC TRANSPORTER SUBSTRATE-BINDING PROTEIN"/>
    <property type="match status" value="1"/>
</dbReference>